<gene>
    <name evidence="7" type="ORF">GCM10010993_05260</name>
</gene>
<dbReference type="InterPro" id="IPR027417">
    <property type="entry name" value="P-loop_NTPase"/>
</dbReference>
<dbReference type="RefSeq" id="WP_188439408.1">
    <property type="nucleotide sequence ID" value="NZ_BMFD01000002.1"/>
</dbReference>
<dbReference type="EMBL" id="BMFD01000002">
    <property type="protein sequence ID" value="GGC29346.1"/>
    <property type="molecule type" value="Genomic_DNA"/>
</dbReference>
<keyword evidence="5" id="KW-0472">Membrane</keyword>
<dbReference type="InterPro" id="IPR045063">
    <property type="entry name" value="Dynamin_N"/>
</dbReference>
<protein>
    <recommendedName>
        <fullName evidence="6">Dynamin N-terminal domain-containing protein</fullName>
    </recommendedName>
</protein>
<accession>A0ABQ1LW33</accession>
<dbReference type="Pfam" id="PF00350">
    <property type="entry name" value="Dynamin_N"/>
    <property type="match status" value="1"/>
</dbReference>
<evidence type="ECO:0000259" key="6">
    <source>
        <dbReference type="Pfam" id="PF00350"/>
    </source>
</evidence>
<proteinExistence type="predicted"/>
<dbReference type="PANTHER" id="PTHR10465:SF0">
    <property type="entry name" value="SARCALUMENIN"/>
    <property type="match status" value="1"/>
</dbReference>
<comment type="caution">
    <text evidence="7">The sequence shown here is derived from an EMBL/GenBank/DDBJ whole genome shotgun (WGS) entry which is preliminary data.</text>
</comment>
<evidence type="ECO:0000256" key="2">
    <source>
        <dbReference type="ARBA" id="ARBA00022741"/>
    </source>
</evidence>
<feature type="domain" description="Dynamin N-terminal" evidence="6">
    <location>
        <begin position="151"/>
        <end position="319"/>
    </location>
</feature>
<sequence>MHTLKIDYSPVTYKFKIESTFDYSNTSFNDFINLKIGKEERIFNWTEEAFNKYADSINERSFKVFIKCDEFEKQEIIRQIEGLQHLDENEKIDINYSFEVFDIDKIYDLMRSFESFLFNCNDELVSKEFEKIKDNIIQKHQQEVNIVAAATMSAGKSTLLNALIGQSILPTKNEATTATICKLKINNNLDFFKGQVINGDSDIVEDNIDENWISKHNEKANDPESKLEILLEGPVFEFETFGMDVFFIDTPGPNNSQNENHREATYTYLKDEKNKPILMYILNATQLRTNDELGTLREISEFLKKHKNSNDRIIFILNRIDDLDPDKEPLVYKLKKTEEYLKENFSIKNPKIFPVSAEYGRLAIKSAKGETLSRPEKNKLRKFNEDFMPCLSEGFIGIPVFDYLPVSENFQSQIKDQLGKSEELDNLIYSGIYGLKSYLQYFMKHQQRSDLYPSDKPHIF</sequence>
<dbReference type="Proteomes" id="UP000635885">
    <property type="component" value="Unassembled WGS sequence"/>
</dbReference>
<dbReference type="SUPFAM" id="SSF52540">
    <property type="entry name" value="P-loop containing nucleoside triphosphate hydrolases"/>
    <property type="match status" value="1"/>
</dbReference>
<evidence type="ECO:0000313" key="8">
    <source>
        <dbReference type="Proteomes" id="UP000635885"/>
    </source>
</evidence>
<dbReference type="Gene3D" id="3.40.50.300">
    <property type="entry name" value="P-loop containing nucleotide triphosphate hydrolases"/>
    <property type="match status" value="1"/>
</dbReference>
<evidence type="ECO:0000256" key="5">
    <source>
        <dbReference type="ARBA" id="ARBA00023136"/>
    </source>
</evidence>
<keyword evidence="4" id="KW-0342">GTP-binding</keyword>
<evidence type="ECO:0000256" key="1">
    <source>
        <dbReference type="ARBA" id="ARBA00004370"/>
    </source>
</evidence>
<dbReference type="InterPro" id="IPR027094">
    <property type="entry name" value="Mitofusin_fam"/>
</dbReference>
<reference evidence="8" key="1">
    <citation type="journal article" date="2019" name="Int. J. Syst. Evol. Microbiol.">
        <title>The Global Catalogue of Microorganisms (GCM) 10K type strain sequencing project: providing services to taxonomists for standard genome sequencing and annotation.</title>
        <authorList>
            <consortium name="The Broad Institute Genomics Platform"/>
            <consortium name="The Broad Institute Genome Sequencing Center for Infectious Disease"/>
            <person name="Wu L."/>
            <person name="Ma J."/>
        </authorList>
    </citation>
    <scope>NUCLEOTIDE SEQUENCE [LARGE SCALE GENOMIC DNA]</scope>
    <source>
        <strain evidence="8">CGMCC 1.12479</strain>
    </source>
</reference>
<keyword evidence="3" id="KW-0378">Hydrolase</keyword>
<comment type="subcellular location">
    <subcellularLocation>
        <location evidence="1">Membrane</location>
    </subcellularLocation>
</comment>
<evidence type="ECO:0000256" key="4">
    <source>
        <dbReference type="ARBA" id="ARBA00023134"/>
    </source>
</evidence>
<dbReference type="PANTHER" id="PTHR10465">
    <property type="entry name" value="TRANSMEMBRANE GTPASE FZO1"/>
    <property type="match status" value="1"/>
</dbReference>
<organism evidence="7 8">
    <name type="scientific">Belliella aquatica</name>
    <dbReference type="NCBI Taxonomy" id="1323734"/>
    <lineage>
        <taxon>Bacteria</taxon>
        <taxon>Pseudomonadati</taxon>
        <taxon>Bacteroidota</taxon>
        <taxon>Cytophagia</taxon>
        <taxon>Cytophagales</taxon>
        <taxon>Cyclobacteriaceae</taxon>
        <taxon>Belliella</taxon>
    </lineage>
</organism>
<keyword evidence="8" id="KW-1185">Reference proteome</keyword>
<evidence type="ECO:0000256" key="3">
    <source>
        <dbReference type="ARBA" id="ARBA00022801"/>
    </source>
</evidence>
<name>A0ABQ1LW33_9BACT</name>
<keyword evidence="2" id="KW-0547">Nucleotide-binding</keyword>
<evidence type="ECO:0000313" key="7">
    <source>
        <dbReference type="EMBL" id="GGC29346.1"/>
    </source>
</evidence>